<proteinExistence type="predicted"/>
<name>A0A2S7U4F0_9BACT</name>
<evidence type="ECO:0000256" key="1">
    <source>
        <dbReference type="ARBA" id="ARBA00022729"/>
    </source>
</evidence>
<dbReference type="InterPro" id="IPR013766">
    <property type="entry name" value="Thioredoxin_domain"/>
</dbReference>
<feature type="compositionally biased region" description="Basic and acidic residues" evidence="2">
    <location>
        <begin position="318"/>
        <end position="327"/>
    </location>
</feature>
<dbReference type="SUPFAM" id="SSF52833">
    <property type="entry name" value="Thioredoxin-like"/>
    <property type="match status" value="1"/>
</dbReference>
<dbReference type="RefSeq" id="WP_105043546.1">
    <property type="nucleotide sequence ID" value="NZ_MQWA01000001.1"/>
</dbReference>
<keyword evidence="6" id="KW-1185">Reference proteome</keyword>
<organism evidence="5 6">
    <name type="scientific">Rubritalea profundi</name>
    <dbReference type="NCBI Taxonomy" id="1658618"/>
    <lineage>
        <taxon>Bacteria</taxon>
        <taxon>Pseudomonadati</taxon>
        <taxon>Verrucomicrobiota</taxon>
        <taxon>Verrucomicrobiia</taxon>
        <taxon>Verrucomicrobiales</taxon>
        <taxon>Rubritaleaceae</taxon>
        <taxon>Rubritalea</taxon>
    </lineage>
</organism>
<feature type="chain" id="PRO_5015677280" description="Thioredoxin domain-containing protein" evidence="3">
    <location>
        <begin position="23"/>
        <end position="327"/>
    </location>
</feature>
<feature type="region of interest" description="Disordered" evidence="2">
    <location>
        <begin position="299"/>
        <end position="327"/>
    </location>
</feature>
<feature type="signal peptide" evidence="3">
    <location>
        <begin position="1"/>
        <end position="22"/>
    </location>
</feature>
<dbReference type="PANTHER" id="PTHR15337:SF11">
    <property type="entry name" value="THIOREDOXIN DOMAIN-CONTAINING PROTEIN"/>
    <property type="match status" value="1"/>
</dbReference>
<protein>
    <recommendedName>
        <fullName evidence="4">Thioredoxin domain-containing protein</fullName>
    </recommendedName>
</protein>
<dbReference type="OrthoDB" id="9811036at2"/>
<dbReference type="InterPro" id="IPR051099">
    <property type="entry name" value="AGR/TXD"/>
</dbReference>
<dbReference type="PANTHER" id="PTHR15337">
    <property type="entry name" value="ANTERIOR GRADIENT PROTEIN-RELATED"/>
    <property type="match status" value="1"/>
</dbReference>
<sequence length="327" mass="35002">MIIKKLLLAGLALAMTACFATAAGDEWMTDFEAAKKKAAAENKELLVDFTGSDWCGWCIKLVDEVFKHDSFKKGVADKFVLVELDFPKDKSKLSEATQKQNAELQAKYGVRGFPTILLLDAKGRPFARTGYQAGGPEKYLSHLDELGSKRVARDEALAAAEKLEGVAKAKALVTVLKALPEDQLGHYSDITDQIAKLDPADASGFVAEQKRKDALAKIGADINAAMQAGQADGAIALVDKFITDYKVVGEEKQSILGMKMNPLLSTNNFDGAAKAIDEIIAAAPESKAAKFAESFKPQLQKMKEAASKPKAANPAHGEPGHVHGAGE</sequence>
<evidence type="ECO:0000259" key="4">
    <source>
        <dbReference type="PROSITE" id="PS51352"/>
    </source>
</evidence>
<comment type="caution">
    <text evidence="5">The sequence shown here is derived from an EMBL/GenBank/DDBJ whole genome shotgun (WGS) entry which is preliminary data.</text>
</comment>
<dbReference type="Proteomes" id="UP000239907">
    <property type="component" value="Unassembled WGS sequence"/>
</dbReference>
<dbReference type="PROSITE" id="PS51257">
    <property type="entry name" value="PROKAR_LIPOPROTEIN"/>
    <property type="match status" value="1"/>
</dbReference>
<gene>
    <name evidence="5" type="ORF">BSZ32_11500</name>
</gene>
<dbReference type="PROSITE" id="PS51352">
    <property type="entry name" value="THIOREDOXIN_2"/>
    <property type="match status" value="1"/>
</dbReference>
<dbReference type="InterPro" id="IPR036249">
    <property type="entry name" value="Thioredoxin-like_sf"/>
</dbReference>
<accession>A0A2S7U4F0</accession>
<feature type="domain" description="Thioredoxin" evidence="4">
    <location>
        <begin position="6"/>
        <end position="148"/>
    </location>
</feature>
<dbReference type="Pfam" id="PF13899">
    <property type="entry name" value="Thioredoxin_7"/>
    <property type="match status" value="1"/>
</dbReference>
<dbReference type="Gene3D" id="3.40.30.10">
    <property type="entry name" value="Glutaredoxin"/>
    <property type="match status" value="1"/>
</dbReference>
<dbReference type="AlphaFoldDB" id="A0A2S7U4F0"/>
<evidence type="ECO:0000313" key="6">
    <source>
        <dbReference type="Proteomes" id="UP000239907"/>
    </source>
</evidence>
<dbReference type="EMBL" id="MQWA01000001">
    <property type="protein sequence ID" value="PQJ29053.1"/>
    <property type="molecule type" value="Genomic_DNA"/>
</dbReference>
<evidence type="ECO:0000256" key="3">
    <source>
        <dbReference type="SAM" id="SignalP"/>
    </source>
</evidence>
<keyword evidence="1 3" id="KW-0732">Signal</keyword>
<reference evidence="5 6" key="1">
    <citation type="submission" date="2016-12" db="EMBL/GenBank/DDBJ databases">
        <title>Study of bacterial adaptation to deep sea.</title>
        <authorList>
            <person name="Song J."/>
            <person name="Yoshizawa S."/>
            <person name="Kogure K."/>
        </authorList>
    </citation>
    <scope>NUCLEOTIDE SEQUENCE [LARGE SCALE GENOMIC DNA]</scope>
    <source>
        <strain evidence="5 6">SAORIC-165</strain>
    </source>
</reference>
<evidence type="ECO:0000313" key="5">
    <source>
        <dbReference type="EMBL" id="PQJ29053.1"/>
    </source>
</evidence>
<evidence type="ECO:0000256" key="2">
    <source>
        <dbReference type="SAM" id="MobiDB-lite"/>
    </source>
</evidence>